<proteinExistence type="inferred from homology"/>
<name>A0ABV7YNR0_9ACTN</name>
<dbReference type="Gene3D" id="1.10.630.10">
    <property type="entry name" value="Cytochrome P450"/>
    <property type="match status" value="1"/>
</dbReference>
<dbReference type="Pfam" id="PF00067">
    <property type="entry name" value="p450"/>
    <property type="match status" value="1"/>
</dbReference>
<evidence type="ECO:0000256" key="1">
    <source>
        <dbReference type="ARBA" id="ARBA00010617"/>
    </source>
</evidence>
<comment type="similarity">
    <text evidence="1">Belongs to the cytochrome P450 family.</text>
</comment>
<sequence>MDQAWCDRQAVSITPGWYVREYRDVQFVELNAGSLFSKDYSYLFEPGQDIHSVAKGYWLTESLRADGSPGRHAHLHRITAPAFRKRAVDGMAQVAERHLAGLIGDVVRKGDDTFDLAEMAYSLTFRIMCSFLGFPDENETALRAAIRETFDRWDNTPESPELRSYIRDVARRRLDRPGTDVLDTLVTAWRDEQITEEELQGYIWMILTAYNDTGTTIVNTIALLDQFDLLDETRAKIDDQEWIEREIEEVMRYMPSFSQGPTVAVQEVTMPDGTRIPPSSLVMTCYAAANRDPAVFDEPDRFVATRSPNPHLAFGHGIHYCTGAPLARVVVPAAVTMALRLLPGLRLHSDQELFVRHASIVDYVEATATFDQQAAA</sequence>
<dbReference type="InterPro" id="IPR002397">
    <property type="entry name" value="Cyt_P450_B"/>
</dbReference>
<dbReference type="SUPFAM" id="SSF48264">
    <property type="entry name" value="Cytochrome P450"/>
    <property type="match status" value="1"/>
</dbReference>
<evidence type="ECO:0000313" key="3">
    <source>
        <dbReference type="Proteomes" id="UP001595699"/>
    </source>
</evidence>
<dbReference type="PRINTS" id="PR00359">
    <property type="entry name" value="BP450"/>
</dbReference>
<comment type="caution">
    <text evidence="2">The sequence shown here is derived from an EMBL/GenBank/DDBJ whole genome shotgun (WGS) entry which is preliminary data.</text>
</comment>
<evidence type="ECO:0000313" key="2">
    <source>
        <dbReference type="EMBL" id="MFC3766991.1"/>
    </source>
</evidence>
<dbReference type="RefSeq" id="WP_205121695.1">
    <property type="nucleotide sequence ID" value="NZ_JAFBCM010000001.1"/>
</dbReference>
<dbReference type="EMBL" id="JBHRZH010000063">
    <property type="protein sequence ID" value="MFC3766991.1"/>
    <property type="molecule type" value="Genomic_DNA"/>
</dbReference>
<dbReference type="PANTHER" id="PTHR46696:SF1">
    <property type="entry name" value="CYTOCHROME P450 YJIB-RELATED"/>
    <property type="match status" value="1"/>
</dbReference>
<gene>
    <name evidence="2" type="ORF">ACFOUW_39615</name>
</gene>
<reference evidence="3" key="1">
    <citation type="journal article" date="2019" name="Int. J. Syst. Evol. Microbiol.">
        <title>The Global Catalogue of Microorganisms (GCM) 10K type strain sequencing project: providing services to taxonomists for standard genome sequencing and annotation.</title>
        <authorList>
            <consortium name="The Broad Institute Genomics Platform"/>
            <consortium name="The Broad Institute Genome Sequencing Center for Infectious Disease"/>
            <person name="Wu L."/>
            <person name="Ma J."/>
        </authorList>
    </citation>
    <scope>NUCLEOTIDE SEQUENCE [LARGE SCALE GENOMIC DNA]</scope>
    <source>
        <strain evidence="3">CGMCC 4.7241</strain>
    </source>
</reference>
<dbReference type="Proteomes" id="UP001595699">
    <property type="component" value="Unassembled WGS sequence"/>
</dbReference>
<organism evidence="2 3">
    <name type="scientific">Tenggerimyces flavus</name>
    <dbReference type="NCBI Taxonomy" id="1708749"/>
    <lineage>
        <taxon>Bacteria</taxon>
        <taxon>Bacillati</taxon>
        <taxon>Actinomycetota</taxon>
        <taxon>Actinomycetes</taxon>
        <taxon>Propionibacteriales</taxon>
        <taxon>Nocardioidaceae</taxon>
        <taxon>Tenggerimyces</taxon>
    </lineage>
</organism>
<dbReference type="InterPro" id="IPR001128">
    <property type="entry name" value="Cyt_P450"/>
</dbReference>
<protein>
    <submittedName>
        <fullName evidence="2">Cytochrome P450</fullName>
    </submittedName>
</protein>
<accession>A0ABV7YNR0</accession>
<dbReference type="InterPro" id="IPR036396">
    <property type="entry name" value="Cyt_P450_sf"/>
</dbReference>
<keyword evidence="3" id="KW-1185">Reference proteome</keyword>
<dbReference type="PANTHER" id="PTHR46696">
    <property type="entry name" value="P450, PUTATIVE (EUROFUNG)-RELATED"/>
    <property type="match status" value="1"/>
</dbReference>